<dbReference type="EMBL" id="CADCUS010000537">
    <property type="protein sequence ID" value="CAA9440069.1"/>
    <property type="molecule type" value="Genomic_DNA"/>
</dbReference>
<sequence>EGRPRARLPRRSEDRRHPGAHRPGPARRDRQDRGRRGLPHRPPHRQRRLGRGDGAGAALRHRARERRLGARGGRGRHQRRRRRHGDPAPAALLRVVPGLPAGPRHAVRGRVLPRPVRQRRRHGRVPAHHRPGVHQARPEHEPGRRRCAGRRRHHRLPRGAQGGARPLPRDHGGRAGRRRPRPHRDPDPRGDHRHAHRRGRPQPRRAGAGQADRRGRDRPLRRHARRCGQGPHRWAGRRRRLRLRRRAGRRTGRLADDRAGRVALRPRLRRRVPGPDAGLRRRREERDRQHRRYLRRPLRTDGPGAGREGHAAHQAVPARRRTRRSPRSRRRPGPRPRDPGSL</sequence>
<gene>
    <name evidence="2" type="ORF">AVDCRST_MAG66-3885</name>
</gene>
<feature type="compositionally biased region" description="Basic residues" evidence="1">
    <location>
        <begin position="36"/>
        <end position="49"/>
    </location>
</feature>
<feature type="non-terminal residue" evidence="2">
    <location>
        <position position="342"/>
    </location>
</feature>
<feature type="region of interest" description="Disordered" evidence="1">
    <location>
        <begin position="1"/>
        <end position="342"/>
    </location>
</feature>
<protein>
    <submittedName>
        <fullName evidence="2">Alcohol dehydrogenase (Zn-containing)</fullName>
    </submittedName>
</protein>
<feature type="compositionally biased region" description="Basic residues" evidence="1">
    <location>
        <begin position="116"/>
        <end position="132"/>
    </location>
</feature>
<accession>A0A6J4QGJ1</accession>
<feature type="compositionally biased region" description="Basic residues" evidence="1">
    <location>
        <begin position="73"/>
        <end position="84"/>
    </location>
</feature>
<feature type="compositionally biased region" description="Basic and acidic residues" evidence="1">
    <location>
        <begin position="278"/>
        <end position="288"/>
    </location>
</feature>
<feature type="compositionally biased region" description="Basic and acidic residues" evidence="1">
    <location>
        <begin position="1"/>
        <end position="17"/>
    </location>
</feature>
<dbReference type="AlphaFoldDB" id="A0A6J4QGJ1"/>
<feature type="compositionally biased region" description="Basic residues" evidence="1">
    <location>
        <begin position="191"/>
        <end position="203"/>
    </location>
</feature>
<reference evidence="2" key="1">
    <citation type="submission" date="2020-02" db="EMBL/GenBank/DDBJ databases">
        <authorList>
            <person name="Meier V. D."/>
        </authorList>
    </citation>
    <scope>NUCLEOTIDE SEQUENCE</scope>
    <source>
        <strain evidence="2">AVDCRST_MAG66</strain>
    </source>
</reference>
<evidence type="ECO:0000256" key="1">
    <source>
        <dbReference type="SAM" id="MobiDB-lite"/>
    </source>
</evidence>
<proteinExistence type="predicted"/>
<feature type="compositionally biased region" description="Basic residues" evidence="1">
    <location>
        <begin position="318"/>
        <end position="334"/>
    </location>
</feature>
<feature type="compositionally biased region" description="Basic residues" evidence="1">
    <location>
        <begin position="234"/>
        <end position="252"/>
    </location>
</feature>
<organism evidence="2">
    <name type="scientific">uncultured Pseudonocardia sp</name>
    <dbReference type="NCBI Taxonomy" id="211455"/>
    <lineage>
        <taxon>Bacteria</taxon>
        <taxon>Bacillati</taxon>
        <taxon>Actinomycetota</taxon>
        <taxon>Actinomycetes</taxon>
        <taxon>Pseudonocardiales</taxon>
        <taxon>Pseudonocardiaceae</taxon>
        <taxon>Pseudonocardia</taxon>
        <taxon>environmental samples</taxon>
    </lineage>
</organism>
<feature type="non-terminal residue" evidence="2">
    <location>
        <position position="1"/>
    </location>
</feature>
<feature type="compositionally biased region" description="Basic residues" evidence="1">
    <location>
        <begin position="145"/>
        <end position="157"/>
    </location>
</feature>
<feature type="compositionally biased region" description="Basic and acidic residues" evidence="1">
    <location>
        <begin position="26"/>
        <end position="35"/>
    </location>
</feature>
<evidence type="ECO:0000313" key="2">
    <source>
        <dbReference type="EMBL" id="CAA9440069.1"/>
    </source>
</evidence>
<name>A0A6J4QGJ1_9PSEU</name>